<keyword evidence="2" id="KW-1185">Reference proteome</keyword>
<organism evidence="1 2">
    <name type="scientific">Larinioides sclopetarius</name>
    <dbReference type="NCBI Taxonomy" id="280406"/>
    <lineage>
        <taxon>Eukaryota</taxon>
        <taxon>Metazoa</taxon>
        <taxon>Ecdysozoa</taxon>
        <taxon>Arthropoda</taxon>
        <taxon>Chelicerata</taxon>
        <taxon>Arachnida</taxon>
        <taxon>Araneae</taxon>
        <taxon>Araneomorphae</taxon>
        <taxon>Entelegynae</taxon>
        <taxon>Araneoidea</taxon>
        <taxon>Araneidae</taxon>
        <taxon>Larinioides</taxon>
    </lineage>
</organism>
<gene>
    <name evidence="1" type="ORF">LARSCL_LOCUS7996</name>
</gene>
<comment type="caution">
    <text evidence="1">The sequence shown here is derived from an EMBL/GenBank/DDBJ whole genome shotgun (WGS) entry which is preliminary data.</text>
</comment>
<evidence type="ECO:0000313" key="2">
    <source>
        <dbReference type="Proteomes" id="UP001497382"/>
    </source>
</evidence>
<dbReference type="EMBL" id="CAXIEN010000084">
    <property type="protein sequence ID" value="CAL1275303.1"/>
    <property type="molecule type" value="Genomic_DNA"/>
</dbReference>
<reference evidence="1 2" key="1">
    <citation type="submission" date="2024-04" db="EMBL/GenBank/DDBJ databases">
        <authorList>
            <person name="Rising A."/>
            <person name="Reimegard J."/>
            <person name="Sonavane S."/>
            <person name="Akerstrom W."/>
            <person name="Nylinder S."/>
            <person name="Hedman E."/>
            <person name="Kallberg Y."/>
        </authorList>
    </citation>
    <scope>NUCLEOTIDE SEQUENCE [LARGE SCALE GENOMIC DNA]</scope>
</reference>
<proteinExistence type="predicted"/>
<sequence length="80" mass="9266">MNKKLARKFIPIPPILDTDGIKYTPLGKADAFRHSLENSFQVNPEPYCNSHINKQTPKHNTRPKAGDMMRFLQLDLKWMA</sequence>
<accession>A0AAV1ZTZ7</accession>
<protein>
    <submittedName>
        <fullName evidence="1">Uncharacterized protein</fullName>
    </submittedName>
</protein>
<dbReference type="Proteomes" id="UP001497382">
    <property type="component" value="Unassembled WGS sequence"/>
</dbReference>
<dbReference type="AlphaFoldDB" id="A0AAV1ZTZ7"/>
<evidence type="ECO:0000313" key="1">
    <source>
        <dbReference type="EMBL" id="CAL1275303.1"/>
    </source>
</evidence>
<name>A0AAV1ZTZ7_9ARAC</name>